<proteinExistence type="predicted"/>
<dbReference type="EMBL" id="LAZR01038795">
    <property type="protein sequence ID" value="KKL18629.1"/>
    <property type="molecule type" value="Genomic_DNA"/>
</dbReference>
<gene>
    <name evidence="2" type="ORF">LCGC14_2473610</name>
</gene>
<feature type="region of interest" description="Disordered" evidence="1">
    <location>
        <begin position="1"/>
        <end position="32"/>
    </location>
</feature>
<evidence type="ECO:0000313" key="2">
    <source>
        <dbReference type="EMBL" id="KKL18629.1"/>
    </source>
</evidence>
<protein>
    <submittedName>
        <fullName evidence="2">Uncharacterized protein</fullName>
    </submittedName>
</protein>
<organism evidence="2">
    <name type="scientific">marine sediment metagenome</name>
    <dbReference type="NCBI Taxonomy" id="412755"/>
    <lineage>
        <taxon>unclassified sequences</taxon>
        <taxon>metagenomes</taxon>
        <taxon>ecological metagenomes</taxon>
    </lineage>
</organism>
<reference evidence="2" key="1">
    <citation type="journal article" date="2015" name="Nature">
        <title>Complex archaea that bridge the gap between prokaryotes and eukaryotes.</title>
        <authorList>
            <person name="Spang A."/>
            <person name="Saw J.H."/>
            <person name="Jorgensen S.L."/>
            <person name="Zaremba-Niedzwiedzka K."/>
            <person name="Martijn J."/>
            <person name="Lind A.E."/>
            <person name="van Eijk R."/>
            <person name="Schleper C."/>
            <person name="Guy L."/>
            <person name="Ettema T.J."/>
        </authorList>
    </citation>
    <scope>NUCLEOTIDE SEQUENCE</scope>
</reference>
<comment type="caution">
    <text evidence="2">The sequence shown here is derived from an EMBL/GenBank/DDBJ whole genome shotgun (WGS) entry which is preliminary data.</text>
</comment>
<sequence>DRLFSSKRKTQEDVHADSERDTKPVHRMEESEPKIQIDRASVTHSFVALPPKAFDFKDEAVRNIDKLLDACQPKLWASVKALKFSELQTFYLVGPKMKTGYPNPTGVLEGLKKTDGYVGRTIVLNNMEVSFDAGRTTTRLYVGFCYRDDNPRVILPYKDAFAPAMAPNEQCCAKCFKRVPKGNIDCPYCGCGRFM</sequence>
<evidence type="ECO:0000256" key="1">
    <source>
        <dbReference type="SAM" id="MobiDB-lite"/>
    </source>
</evidence>
<accession>A0A0F9B9J2</accession>
<dbReference type="AlphaFoldDB" id="A0A0F9B9J2"/>
<name>A0A0F9B9J2_9ZZZZ</name>
<feature type="non-terminal residue" evidence="2">
    <location>
        <position position="1"/>
    </location>
</feature>